<dbReference type="Proteomes" id="UP000055045">
    <property type="component" value="Unassembled WGS sequence"/>
</dbReference>
<gene>
    <name evidence="1" type="ORF">ACN42_g7581</name>
</gene>
<sequence>MFFREQNGIDRRRDRTCNLLIRSQAPCHWASRPGYYGLLVKNVRFKRKRKEAHFCTVSMHLIGEFILTLASTFPEI</sequence>
<organism evidence="1 2">
    <name type="scientific">Penicillium freii</name>
    <dbReference type="NCBI Taxonomy" id="48697"/>
    <lineage>
        <taxon>Eukaryota</taxon>
        <taxon>Fungi</taxon>
        <taxon>Dikarya</taxon>
        <taxon>Ascomycota</taxon>
        <taxon>Pezizomycotina</taxon>
        <taxon>Eurotiomycetes</taxon>
        <taxon>Eurotiomycetidae</taxon>
        <taxon>Eurotiales</taxon>
        <taxon>Aspergillaceae</taxon>
        <taxon>Penicillium</taxon>
    </lineage>
</organism>
<protein>
    <submittedName>
        <fullName evidence="1">Uncharacterized protein</fullName>
    </submittedName>
</protein>
<dbReference type="EMBL" id="LLXE01000218">
    <property type="protein sequence ID" value="KUM59565.1"/>
    <property type="molecule type" value="Genomic_DNA"/>
</dbReference>
<evidence type="ECO:0000313" key="2">
    <source>
        <dbReference type="Proteomes" id="UP000055045"/>
    </source>
</evidence>
<comment type="caution">
    <text evidence="1">The sequence shown here is derived from an EMBL/GenBank/DDBJ whole genome shotgun (WGS) entry which is preliminary data.</text>
</comment>
<dbReference type="AlphaFoldDB" id="A0A101MFI4"/>
<reference evidence="1 2" key="1">
    <citation type="submission" date="2015-10" db="EMBL/GenBank/DDBJ databases">
        <title>Genome sequencing of Penicillium freii.</title>
        <authorList>
            <person name="Nguyen H.D."/>
            <person name="Visagie C.M."/>
            <person name="Seifert K.A."/>
        </authorList>
    </citation>
    <scope>NUCLEOTIDE SEQUENCE [LARGE SCALE GENOMIC DNA]</scope>
    <source>
        <strain evidence="1 2">DAOM 242723</strain>
    </source>
</reference>
<evidence type="ECO:0000313" key="1">
    <source>
        <dbReference type="EMBL" id="KUM59565.1"/>
    </source>
</evidence>
<name>A0A101MFI4_PENFR</name>
<accession>A0A101MFI4</accession>
<keyword evidence="2" id="KW-1185">Reference proteome</keyword>
<proteinExistence type="predicted"/>